<evidence type="ECO:0000313" key="3">
    <source>
        <dbReference type="Proteomes" id="UP000006757"/>
    </source>
</evidence>
<feature type="coiled-coil region" evidence="1">
    <location>
        <begin position="142"/>
        <end position="173"/>
    </location>
</feature>
<dbReference type="EMBL" id="AMBO01000383">
    <property type="protein sequence ID" value="EKC98689.1"/>
    <property type="molecule type" value="Genomic_DNA"/>
</dbReference>
<keyword evidence="3" id="KW-1185">Reference proteome</keyword>
<dbReference type="InParanoid" id="K1V406"/>
<proteinExistence type="predicted"/>
<keyword evidence="1" id="KW-0175">Coiled coil</keyword>
<sequence length="185" mass="20139">MEDWPEEIQTAFNDLVLAAGLHGVQPPSSVPANLKLALPPFVPRLEDLPLLVVARPAAVDGRCPSFTPRHYWASGECILVAAASNNTALCLRHLDTCHFPHSFRSSELPEVAAFAERAYLQRAHVQQEKARLAAYKIEVAPLVEANAALQQENAALAAENAALRATLDRLRTAHDTYHAAFSCSP</sequence>
<name>K1V406_TRIAC</name>
<evidence type="ECO:0000313" key="2">
    <source>
        <dbReference type="EMBL" id="EKC98689.1"/>
    </source>
</evidence>
<dbReference type="Proteomes" id="UP000006757">
    <property type="component" value="Unassembled WGS sequence"/>
</dbReference>
<gene>
    <name evidence="2" type="ORF">A1Q2_07013</name>
</gene>
<comment type="caution">
    <text evidence="2">The sequence shown here is derived from an EMBL/GenBank/DDBJ whole genome shotgun (WGS) entry which is preliminary data.</text>
</comment>
<dbReference type="HOGENOM" id="CLU_1462339_0_0_1"/>
<evidence type="ECO:0000256" key="1">
    <source>
        <dbReference type="SAM" id="Coils"/>
    </source>
</evidence>
<protein>
    <submittedName>
        <fullName evidence="2">Uncharacterized protein</fullName>
    </submittedName>
</protein>
<accession>K1V406</accession>
<dbReference type="AlphaFoldDB" id="K1V406"/>
<reference evidence="2 3" key="1">
    <citation type="journal article" date="2012" name="Eukaryot. Cell">
        <title>Genome sequence of the Trichosporon asahii environmental strain CBS 8904.</title>
        <authorList>
            <person name="Yang R.Y."/>
            <person name="Li H.T."/>
            <person name="Zhu H."/>
            <person name="Zhou G.P."/>
            <person name="Wang M."/>
            <person name="Wang L."/>
        </authorList>
    </citation>
    <scope>NUCLEOTIDE SEQUENCE [LARGE SCALE GENOMIC DNA]</scope>
    <source>
        <strain evidence="2 3">CBS 8904</strain>
    </source>
</reference>
<organism evidence="2 3">
    <name type="scientific">Trichosporon asahii var. asahii (strain CBS 8904)</name>
    <name type="common">Yeast</name>
    <dbReference type="NCBI Taxonomy" id="1220162"/>
    <lineage>
        <taxon>Eukaryota</taxon>
        <taxon>Fungi</taxon>
        <taxon>Dikarya</taxon>
        <taxon>Basidiomycota</taxon>
        <taxon>Agaricomycotina</taxon>
        <taxon>Tremellomycetes</taxon>
        <taxon>Trichosporonales</taxon>
        <taxon>Trichosporonaceae</taxon>
        <taxon>Trichosporon</taxon>
    </lineage>
</organism>